<feature type="compositionally biased region" description="Polar residues" evidence="15">
    <location>
        <begin position="1"/>
        <end position="12"/>
    </location>
</feature>
<dbReference type="PANTHER" id="PTHR48022:SF2">
    <property type="entry name" value="PLASTIDIC GLUCOSE TRANSPORTER 4"/>
    <property type="match status" value="1"/>
</dbReference>
<name>A0A6G0XYM2_9STRA</name>
<feature type="transmembrane region" description="Helical" evidence="16">
    <location>
        <begin position="86"/>
        <end position="105"/>
    </location>
</feature>
<keyword evidence="14" id="KW-0813">Transport</keyword>
<dbReference type="PRINTS" id="PR00171">
    <property type="entry name" value="SUGRTRNSPORT"/>
</dbReference>
<keyword evidence="19" id="KW-1185">Reference proteome</keyword>
<feature type="region of interest" description="Disordered" evidence="15">
    <location>
        <begin position="1"/>
        <end position="69"/>
    </location>
</feature>
<dbReference type="InterPro" id="IPR003663">
    <property type="entry name" value="Sugar/inositol_transpt"/>
</dbReference>
<comment type="similarity">
    <text evidence="2 14">Belongs to the major facilitator superfamily. Sugar transporter (TC 2.A.1.1) family.</text>
</comment>
<comment type="catalytic activity">
    <reaction evidence="8">
        <text>D-glucose(out) = D-glucose(in)</text>
        <dbReference type="Rhea" id="RHEA:60376"/>
        <dbReference type="ChEBI" id="CHEBI:4167"/>
    </reaction>
    <physiologicalReaction direction="left-to-right" evidence="8">
        <dbReference type="Rhea" id="RHEA:60377"/>
    </physiologicalReaction>
</comment>
<dbReference type="Pfam" id="PF00083">
    <property type="entry name" value="Sugar_tr"/>
    <property type="match status" value="1"/>
</dbReference>
<dbReference type="GO" id="GO:0005351">
    <property type="term" value="F:carbohydrate:proton symporter activity"/>
    <property type="evidence" value="ECO:0007669"/>
    <property type="project" value="TreeGrafter"/>
</dbReference>
<dbReference type="SUPFAM" id="SSF103473">
    <property type="entry name" value="MFS general substrate transporter"/>
    <property type="match status" value="1"/>
</dbReference>
<comment type="subunit">
    <text evidence="3">Homodimer.</text>
</comment>
<evidence type="ECO:0000256" key="16">
    <source>
        <dbReference type="SAM" id="Phobius"/>
    </source>
</evidence>
<feature type="transmembrane region" description="Helical" evidence="16">
    <location>
        <begin position="180"/>
        <end position="202"/>
    </location>
</feature>
<evidence type="ECO:0000256" key="1">
    <source>
        <dbReference type="ARBA" id="ARBA00004141"/>
    </source>
</evidence>
<accession>A0A6G0XYM2</accession>
<dbReference type="Gene3D" id="1.20.1250.20">
    <property type="entry name" value="MFS general substrate transporter like domains"/>
    <property type="match status" value="1"/>
</dbReference>
<feature type="transmembrane region" description="Helical" evidence="16">
    <location>
        <begin position="237"/>
        <end position="258"/>
    </location>
</feature>
<evidence type="ECO:0000256" key="7">
    <source>
        <dbReference type="ARBA" id="ARBA00044637"/>
    </source>
</evidence>
<dbReference type="Proteomes" id="UP000481153">
    <property type="component" value="Unassembled WGS sequence"/>
</dbReference>
<evidence type="ECO:0000256" key="8">
    <source>
        <dbReference type="ARBA" id="ARBA00044648"/>
    </source>
</evidence>
<evidence type="ECO:0000256" key="12">
    <source>
        <dbReference type="ARBA" id="ARBA00044710"/>
    </source>
</evidence>
<feature type="domain" description="Major facilitator superfamily (MFS) profile" evidence="17">
    <location>
        <begin position="90"/>
        <end position="537"/>
    </location>
</feature>
<evidence type="ECO:0000256" key="9">
    <source>
        <dbReference type="ARBA" id="ARBA00044656"/>
    </source>
</evidence>
<evidence type="ECO:0000259" key="17">
    <source>
        <dbReference type="PROSITE" id="PS50850"/>
    </source>
</evidence>
<feature type="transmembrane region" description="Helical" evidence="16">
    <location>
        <begin position="415"/>
        <end position="435"/>
    </location>
</feature>
<comment type="catalytic activity">
    <reaction evidence="10">
        <text>D-mannose(out) = D-mannose(in)</text>
        <dbReference type="Rhea" id="RHEA:78391"/>
        <dbReference type="ChEBI" id="CHEBI:4208"/>
    </reaction>
    <physiologicalReaction direction="left-to-right" evidence="10">
        <dbReference type="Rhea" id="RHEA:78392"/>
    </physiologicalReaction>
</comment>
<feature type="compositionally biased region" description="Basic and acidic residues" evidence="15">
    <location>
        <begin position="26"/>
        <end position="52"/>
    </location>
</feature>
<feature type="transmembrane region" description="Helical" evidence="16">
    <location>
        <begin position="482"/>
        <end position="501"/>
    </location>
</feature>
<dbReference type="PROSITE" id="PS00217">
    <property type="entry name" value="SUGAR_TRANSPORT_2"/>
    <property type="match status" value="1"/>
</dbReference>
<evidence type="ECO:0000256" key="13">
    <source>
        <dbReference type="ARBA" id="ARBA00044780"/>
    </source>
</evidence>
<comment type="catalytic activity">
    <reaction evidence="12">
        <text>D-fructose(out) = D-fructose(in)</text>
        <dbReference type="Rhea" id="RHEA:60372"/>
        <dbReference type="ChEBI" id="CHEBI:37721"/>
    </reaction>
    <physiologicalReaction direction="left-to-right" evidence="12">
        <dbReference type="Rhea" id="RHEA:60373"/>
    </physiologicalReaction>
</comment>
<dbReference type="InterPro" id="IPR050360">
    <property type="entry name" value="MFS_Sugar_Transporters"/>
</dbReference>
<dbReference type="InterPro" id="IPR005829">
    <property type="entry name" value="Sugar_transporter_CS"/>
</dbReference>
<evidence type="ECO:0000313" key="18">
    <source>
        <dbReference type="EMBL" id="KAF0745626.1"/>
    </source>
</evidence>
<comment type="subcellular location">
    <subcellularLocation>
        <location evidence="1">Membrane</location>
        <topology evidence="1">Multi-pass membrane protein</topology>
    </subcellularLocation>
</comment>
<feature type="transmembrane region" description="Helical" evidence="16">
    <location>
        <begin position="149"/>
        <end position="168"/>
    </location>
</feature>
<dbReference type="PROSITE" id="PS00216">
    <property type="entry name" value="SUGAR_TRANSPORT_1"/>
    <property type="match status" value="1"/>
</dbReference>
<comment type="catalytic activity">
    <reaction evidence="11">
        <text>D-glucosamine(out) = D-glucosamine(in)</text>
        <dbReference type="Rhea" id="RHEA:78423"/>
        <dbReference type="ChEBI" id="CHEBI:58723"/>
    </reaction>
    <physiologicalReaction direction="left-to-right" evidence="11">
        <dbReference type="Rhea" id="RHEA:78424"/>
    </physiologicalReaction>
</comment>
<evidence type="ECO:0000256" key="14">
    <source>
        <dbReference type="RuleBase" id="RU003346"/>
    </source>
</evidence>
<feature type="transmembrane region" description="Helical" evidence="16">
    <location>
        <begin position="447"/>
        <end position="470"/>
    </location>
</feature>
<dbReference type="NCBIfam" id="TIGR00879">
    <property type="entry name" value="SP"/>
    <property type="match status" value="1"/>
</dbReference>
<feature type="transmembrane region" description="Helical" evidence="16">
    <location>
        <begin position="513"/>
        <end position="533"/>
    </location>
</feature>
<evidence type="ECO:0000256" key="15">
    <source>
        <dbReference type="SAM" id="MobiDB-lite"/>
    </source>
</evidence>
<dbReference type="InterPro" id="IPR020846">
    <property type="entry name" value="MFS_dom"/>
</dbReference>
<dbReference type="EMBL" id="VJMJ01000001">
    <property type="protein sequence ID" value="KAF0745626.1"/>
    <property type="molecule type" value="Genomic_DNA"/>
</dbReference>
<dbReference type="GO" id="GO:0016020">
    <property type="term" value="C:membrane"/>
    <property type="evidence" value="ECO:0007669"/>
    <property type="project" value="UniProtKB-SubCell"/>
</dbReference>
<dbReference type="PROSITE" id="PS50850">
    <property type="entry name" value="MFS"/>
    <property type="match status" value="1"/>
</dbReference>
<comment type="caution">
    <text evidence="18">The sequence shown here is derived from an EMBL/GenBank/DDBJ whole genome shotgun (WGS) entry which is preliminary data.</text>
</comment>
<dbReference type="InterPro" id="IPR036259">
    <property type="entry name" value="MFS_trans_sf"/>
</dbReference>
<proteinExistence type="inferred from homology"/>
<keyword evidence="4 16" id="KW-0812">Transmembrane</keyword>
<organism evidence="18 19">
    <name type="scientific">Aphanomyces euteiches</name>
    <dbReference type="NCBI Taxonomy" id="100861"/>
    <lineage>
        <taxon>Eukaryota</taxon>
        <taxon>Sar</taxon>
        <taxon>Stramenopiles</taxon>
        <taxon>Oomycota</taxon>
        <taxon>Saprolegniomycetes</taxon>
        <taxon>Saprolegniales</taxon>
        <taxon>Verrucalvaceae</taxon>
        <taxon>Aphanomyces</taxon>
    </lineage>
</organism>
<keyword evidence="6 16" id="KW-0472">Membrane</keyword>
<feature type="transmembrane region" description="Helical" evidence="16">
    <location>
        <begin position="352"/>
        <end position="375"/>
    </location>
</feature>
<evidence type="ECO:0000256" key="2">
    <source>
        <dbReference type="ARBA" id="ARBA00010992"/>
    </source>
</evidence>
<dbReference type="PANTHER" id="PTHR48022">
    <property type="entry name" value="PLASTIDIC GLUCOSE TRANSPORTER 4"/>
    <property type="match status" value="1"/>
</dbReference>
<protein>
    <recommendedName>
        <fullName evidence="13">Hexose transporter 1</fullName>
    </recommendedName>
</protein>
<evidence type="ECO:0000256" key="5">
    <source>
        <dbReference type="ARBA" id="ARBA00022989"/>
    </source>
</evidence>
<evidence type="ECO:0000256" key="11">
    <source>
        <dbReference type="ARBA" id="ARBA00044668"/>
    </source>
</evidence>
<sequence>MTPTNKTSYTHHSSSDDNDSCLDTTRSGDRYVPLHDKSIHAGENNNRRDKPTSCRRHRQVTSGHSLSRLDSMLHEDHSKSLRPSRCLYVTVAIALLGAFQFGWLMSELNYKQFHAKDPKTGKNVCNNAAFLTHYPDMCIMFPPHSQKEWTMATTSWIAGGGFGALFSGIPADAVGRKYGLALNALIMIAGAVVQASAGSIYTMAAGRFVSGIASGASANIAHILVSEITPSSMRGFFLTGLQIGISFGAFMVTTVHYAMNSHAYTWRLLVGAPIGIGLIQLALLPFMEESPVWLISKGRIDQARTALGRLYLFHNTEAILRALIRSDADMKEELQSTKQWHMLFSAKYRKQLLIACVLCAMQQLSGINAVMYYSASIFNRVGIHDPRYANTIVNAARLHDILLAAKLLDKFNRRTLLMAGMTVMALAGGGLVASLCNKDHEATHYTAVASMVFFVASYCISIGPISWIVANEIFPDFLNARAGAFGTFFTWVCNFLVGVYFQQMADPTNMGDYAFLTFSGCLMLAVLFVYLCVPETNHKSYREIQIAFGIDDPEPPSVLQDDDIWETEEARADGRPF</sequence>
<keyword evidence="5 16" id="KW-1133">Transmembrane helix</keyword>
<reference evidence="18 19" key="1">
    <citation type="submission" date="2019-07" db="EMBL/GenBank/DDBJ databases">
        <title>Genomics analysis of Aphanomyces spp. identifies a new class of oomycete effector associated with host adaptation.</title>
        <authorList>
            <person name="Gaulin E."/>
        </authorList>
    </citation>
    <scope>NUCLEOTIDE SEQUENCE [LARGE SCALE GENOMIC DNA]</scope>
    <source>
        <strain evidence="18 19">ATCC 201684</strain>
    </source>
</reference>
<comment type="catalytic activity">
    <reaction evidence="9">
        <text>D-xylose(out) = D-xylose(in)</text>
        <dbReference type="Rhea" id="RHEA:78427"/>
        <dbReference type="ChEBI" id="CHEBI:53455"/>
    </reaction>
    <physiologicalReaction direction="left-to-right" evidence="9">
        <dbReference type="Rhea" id="RHEA:78428"/>
    </physiologicalReaction>
</comment>
<comment type="catalytic activity">
    <reaction evidence="7">
        <text>D-galactose(in) = D-galactose(out)</text>
        <dbReference type="Rhea" id="RHEA:34915"/>
        <dbReference type="ChEBI" id="CHEBI:4139"/>
    </reaction>
    <physiologicalReaction direction="right-to-left" evidence="7">
        <dbReference type="Rhea" id="RHEA:34917"/>
    </physiologicalReaction>
</comment>
<dbReference type="InterPro" id="IPR005828">
    <property type="entry name" value="MFS_sugar_transport-like"/>
</dbReference>
<dbReference type="AlphaFoldDB" id="A0A6G0XYM2"/>
<feature type="transmembrane region" description="Helical" evidence="16">
    <location>
        <begin position="264"/>
        <end position="287"/>
    </location>
</feature>
<evidence type="ECO:0000256" key="10">
    <source>
        <dbReference type="ARBA" id="ARBA00044662"/>
    </source>
</evidence>
<evidence type="ECO:0000256" key="3">
    <source>
        <dbReference type="ARBA" id="ARBA00011738"/>
    </source>
</evidence>
<evidence type="ECO:0000256" key="4">
    <source>
        <dbReference type="ARBA" id="ARBA00022692"/>
    </source>
</evidence>
<gene>
    <name evidence="18" type="ORF">Ae201684_000079</name>
</gene>
<evidence type="ECO:0000313" key="19">
    <source>
        <dbReference type="Proteomes" id="UP000481153"/>
    </source>
</evidence>
<dbReference type="VEuPathDB" id="FungiDB:AeMF1_011471"/>
<evidence type="ECO:0000256" key="6">
    <source>
        <dbReference type="ARBA" id="ARBA00023136"/>
    </source>
</evidence>